<dbReference type="SUPFAM" id="SSF69047">
    <property type="entry name" value="Hypothetical protein YjbJ"/>
    <property type="match status" value="1"/>
</dbReference>
<feature type="domain" description="CsbD-like" evidence="2">
    <location>
        <begin position="5"/>
        <end position="56"/>
    </location>
</feature>
<dbReference type="InterPro" id="IPR008462">
    <property type="entry name" value="CsbD"/>
</dbReference>
<proteinExistence type="inferred from homology"/>
<dbReference type="Proteomes" id="UP001518989">
    <property type="component" value="Unassembled WGS sequence"/>
</dbReference>
<dbReference type="RefSeq" id="WP_207416718.1">
    <property type="nucleotide sequence ID" value="NZ_CP061177.1"/>
</dbReference>
<evidence type="ECO:0000256" key="1">
    <source>
        <dbReference type="ARBA" id="ARBA00009129"/>
    </source>
</evidence>
<protein>
    <submittedName>
        <fullName evidence="3">CsbD family protein</fullName>
    </submittedName>
</protein>
<keyword evidence="4" id="KW-1185">Reference proteome</keyword>
<comment type="similarity">
    <text evidence="1">Belongs to the UPF0337 (CsbD) family.</text>
</comment>
<comment type="caution">
    <text evidence="3">The sequence shown here is derived from an EMBL/GenBank/DDBJ whole genome shotgun (WGS) entry which is preliminary data.</text>
</comment>
<accession>A0ABS3KP46</accession>
<dbReference type="EMBL" id="JACTNG010000004">
    <property type="protein sequence ID" value="MBO1079197.1"/>
    <property type="molecule type" value="Genomic_DNA"/>
</dbReference>
<organism evidence="3 4">
    <name type="scientific">Roseomonas haemaphysalidis</name>
    <dbReference type="NCBI Taxonomy" id="2768162"/>
    <lineage>
        <taxon>Bacteria</taxon>
        <taxon>Pseudomonadati</taxon>
        <taxon>Pseudomonadota</taxon>
        <taxon>Alphaproteobacteria</taxon>
        <taxon>Acetobacterales</taxon>
        <taxon>Roseomonadaceae</taxon>
        <taxon>Roseomonas</taxon>
    </lineage>
</organism>
<evidence type="ECO:0000313" key="3">
    <source>
        <dbReference type="EMBL" id="MBO1079197.1"/>
    </source>
</evidence>
<dbReference type="InterPro" id="IPR036629">
    <property type="entry name" value="YjbJ_sf"/>
</dbReference>
<gene>
    <name evidence="3" type="ORF">IAI61_09160</name>
</gene>
<reference evidence="3 4" key="1">
    <citation type="submission" date="2020-09" db="EMBL/GenBank/DDBJ databases">
        <title>Roseomonas.</title>
        <authorList>
            <person name="Zhu W."/>
        </authorList>
    </citation>
    <scope>NUCLEOTIDE SEQUENCE [LARGE SCALE GENOMIC DNA]</scope>
    <source>
        <strain evidence="3 4">573</strain>
    </source>
</reference>
<dbReference type="Pfam" id="PF05532">
    <property type="entry name" value="CsbD"/>
    <property type="match status" value="1"/>
</dbReference>
<name>A0ABS3KP46_9PROT</name>
<evidence type="ECO:0000313" key="4">
    <source>
        <dbReference type="Proteomes" id="UP001518989"/>
    </source>
</evidence>
<evidence type="ECO:0000259" key="2">
    <source>
        <dbReference type="Pfam" id="PF05532"/>
    </source>
</evidence>
<sequence>MADENRVTGTARDAFGRVQEAVGGLTGDRNTQARGMYNQAQGQTENALGQLADSVREQPLTAVFIGAAIGYVLGRLRIL</sequence>